<protein>
    <submittedName>
        <fullName evidence="3">Type I pullulanase</fullName>
        <ecNumber evidence="3">3.2.1.41</ecNumber>
    </submittedName>
</protein>
<dbReference type="NCBIfam" id="TIGR02104">
    <property type="entry name" value="pulA_typeI"/>
    <property type="match status" value="1"/>
</dbReference>
<dbReference type="PANTHER" id="PTHR43002">
    <property type="entry name" value="GLYCOGEN DEBRANCHING ENZYME"/>
    <property type="match status" value="1"/>
</dbReference>
<feature type="domain" description="Glycosyl hydrolase family 13 catalytic" evidence="2">
    <location>
        <begin position="152"/>
        <end position="537"/>
    </location>
</feature>
<dbReference type="SUPFAM" id="SSF51445">
    <property type="entry name" value="(Trans)glycosidases"/>
    <property type="match status" value="1"/>
</dbReference>
<dbReference type="InterPro" id="IPR013783">
    <property type="entry name" value="Ig-like_fold"/>
</dbReference>
<evidence type="ECO:0000313" key="3">
    <source>
        <dbReference type="EMBL" id="MBF0934939.1"/>
    </source>
</evidence>
<dbReference type="CDD" id="cd02860">
    <property type="entry name" value="E_set_Pullulanase"/>
    <property type="match status" value="1"/>
</dbReference>
<dbReference type="SUPFAM" id="SSF81296">
    <property type="entry name" value="E set domains"/>
    <property type="match status" value="1"/>
</dbReference>
<dbReference type="GO" id="GO:0005975">
    <property type="term" value="P:carbohydrate metabolic process"/>
    <property type="evidence" value="ECO:0007669"/>
    <property type="project" value="InterPro"/>
</dbReference>
<dbReference type="Proteomes" id="UP000757900">
    <property type="component" value="Unassembled WGS sequence"/>
</dbReference>
<dbReference type="SMART" id="SM00642">
    <property type="entry name" value="Aamy"/>
    <property type="match status" value="1"/>
</dbReference>
<name>A0A929QSV8_ABIDE</name>
<keyword evidence="3" id="KW-0378">Hydrolase</keyword>
<dbReference type="Gene3D" id="3.20.20.80">
    <property type="entry name" value="Glycosidases"/>
    <property type="match status" value="1"/>
</dbReference>
<dbReference type="Pfam" id="PF00128">
    <property type="entry name" value="Alpha-amylase"/>
    <property type="match status" value="1"/>
</dbReference>
<dbReference type="Pfam" id="PF02922">
    <property type="entry name" value="CBM_48"/>
    <property type="match status" value="1"/>
</dbReference>
<dbReference type="InterPro" id="IPR004193">
    <property type="entry name" value="Glyco_hydro_13_N"/>
</dbReference>
<dbReference type="Gene3D" id="2.60.40.10">
    <property type="entry name" value="Immunoglobulins"/>
    <property type="match status" value="1"/>
</dbReference>
<dbReference type="InterPro" id="IPR014756">
    <property type="entry name" value="Ig_E-set"/>
</dbReference>
<sequence>MTDLNPNQAVGLATKAVRTVDFDQEFAYDGPLGAFYTPQSTRFIVWAPTAKSVTVEIYESNQPDSNLASAHVMRRGERGTWVIEILGDLHLTAYTYLLDHGSLGLKRSQDPYAIAAVVNGDRSVVVNPAATQVEGFDRMPSFGKATDAIIYELNVRDFSVAEDSGISAKGKFLGLAEAGTHTSNGQITGLDYLKSLGFTHLQLLPIYDYATVDETEAKPTAYNWGYDPKNYNVPEGSYATDPYNPLSRILELKQTIKPLHDNGLRVIMDVVYNHVYQFDLQAFQKIVPGYFFRYDQAGNLSNGTGVGNDTASERYMMRRYILDSILYWTREFKLDGFRFDLMGIHDVETMLAVRQALNEIDPSIIILGEGWNLGTMLPYEDKAAQHNAYRMPGVAHFNDSIRNALKGGNFNKQEGGYVNGRPDLEKLVAQNLLVGIPNSAYASPDQVVHYVEAHDDLTLYDKLCYTHPHDSEEVRVRRALMATSLVLLAQGIPFIHAGQEFLRTKKLIENTYNAPDEINQFDWNRVAAHQDTVDYVRGLIKLRKSSPLFRQNSYDEILNSLAVYQLHDGVIAYQLEDENSAYFVMINANDWRMPITYLPHGLYRKVIVDYTAPLEEGQVFDLNGHYEMPGLSVTVLERVEKAE</sequence>
<dbReference type="AlphaFoldDB" id="A0A929QSV8"/>
<organism evidence="3 4">
    <name type="scientific">Abiotrophia defectiva</name>
    <name type="common">Streptococcus defectivus</name>
    <dbReference type="NCBI Taxonomy" id="46125"/>
    <lineage>
        <taxon>Bacteria</taxon>
        <taxon>Bacillati</taxon>
        <taxon>Bacillota</taxon>
        <taxon>Bacilli</taxon>
        <taxon>Lactobacillales</taxon>
        <taxon>Aerococcaceae</taxon>
        <taxon>Abiotrophia</taxon>
    </lineage>
</organism>
<dbReference type="InterPro" id="IPR006047">
    <property type="entry name" value="GH13_cat_dom"/>
</dbReference>
<evidence type="ECO:0000259" key="2">
    <source>
        <dbReference type="SMART" id="SM00642"/>
    </source>
</evidence>
<dbReference type="EC" id="3.2.1.41" evidence="3"/>
<dbReference type="EMBL" id="JABZFV010000094">
    <property type="protein sequence ID" value="MBF0934939.1"/>
    <property type="molecule type" value="Genomic_DNA"/>
</dbReference>
<dbReference type="CDD" id="cd11341">
    <property type="entry name" value="AmyAc_Pullulanase_LD-like"/>
    <property type="match status" value="1"/>
</dbReference>
<evidence type="ECO:0000313" key="4">
    <source>
        <dbReference type="Proteomes" id="UP000757900"/>
    </source>
</evidence>
<reference evidence="3" key="1">
    <citation type="submission" date="2020-04" db="EMBL/GenBank/DDBJ databases">
        <title>Deep metagenomics examines the oral microbiome during advanced dental caries in children, revealing novel taxa and co-occurrences with host molecules.</title>
        <authorList>
            <person name="Baker J.L."/>
            <person name="Morton J.T."/>
            <person name="Dinis M."/>
            <person name="Alvarez R."/>
            <person name="Tran N.C."/>
            <person name="Knight R."/>
            <person name="Edlund A."/>
        </authorList>
    </citation>
    <scope>NUCLEOTIDE SEQUENCE</scope>
    <source>
        <strain evidence="3">JCVI_23_bin.16</strain>
    </source>
</reference>
<comment type="caution">
    <text evidence="3">The sequence shown here is derived from an EMBL/GenBank/DDBJ whole genome shotgun (WGS) entry which is preliminary data.</text>
</comment>
<keyword evidence="3" id="KW-0326">Glycosidase</keyword>
<evidence type="ECO:0000256" key="1">
    <source>
        <dbReference type="ARBA" id="ARBA00008061"/>
    </source>
</evidence>
<comment type="similarity">
    <text evidence="1">Belongs to the glycosyl hydrolase 13 family.</text>
</comment>
<proteinExistence type="inferred from homology"/>
<gene>
    <name evidence="3" type="primary">pulA</name>
    <name evidence="3" type="ORF">HXK00_04755</name>
</gene>
<dbReference type="GO" id="GO:0051060">
    <property type="term" value="F:pullulanase activity"/>
    <property type="evidence" value="ECO:0007669"/>
    <property type="project" value="UniProtKB-EC"/>
</dbReference>
<dbReference type="InterPro" id="IPR011840">
    <property type="entry name" value="PulA_typeI"/>
</dbReference>
<accession>A0A929QSV8</accession>
<dbReference type="InterPro" id="IPR017853">
    <property type="entry name" value="GH"/>
</dbReference>